<dbReference type="SMART" id="SM00471">
    <property type="entry name" value="HDc"/>
    <property type="match status" value="1"/>
</dbReference>
<dbReference type="Pfam" id="PF13487">
    <property type="entry name" value="HD_5"/>
    <property type="match status" value="1"/>
</dbReference>
<gene>
    <name evidence="2" type="ORF">GC102_13825</name>
</gene>
<dbReference type="InterPro" id="IPR052020">
    <property type="entry name" value="Cyclic_di-GMP/3'3'-cGAMP_PDE"/>
</dbReference>
<comment type="caution">
    <text evidence="2">The sequence shown here is derived from an EMBL/GenBank/DDBJ whole genome shotgun (WGS) entry which is preliminary data.</text>
</comment>
<dbReference type="EMBL" id="WHOC01000070">
    <property type="protein sequence ID" value="NOU86847.1"/>
    <property type="molecule type" value="Genomic_DNA"/>
</dbReference>
<dbReference type="PANTHER" id="PTHR45228:SF9">
    <property type="entry name" value="3'3'-CGAMP-SPECIFIC PHOSPHODIESTERASE 2"/>
    <property type="match status" value="1"/>
</dbReference>
<organism evidence="2 3">
    <name type="scientific">Paenibacillus germinis</name>
    <dbReference type="NCBI Taxonomy" id="2654979"/>
    <lineage>
        <taxon>Bacteria</taxon>
        <taxon>Bacillati</taxon>
        <taxon>Bacillota</taxon>
        <taxon>Bacilli</taxon>
        <taxon>Bacillales</taxon>
        <taxon>Paenibacillaceae</taxon>
        <taxon>Paenibacillus</taxon>
    </lineage>
</organism>
<evidence type="ECO:0000313" key="2">
    <source>
        <dbReference type="EMBL" id="NOU86847.1"/>
    </source>
</evidence>
<dbReference type="SMART" id="SM00065">
    <property type="entry name" value="GAF"/>
    <property type="match status" value="1"/>
</dbReference>
<protein>
    <submittedName>
        <fullName evidence="2">HD domain-containing protein</fullName>
    </submittedName>
</protein>
<dbReference type="InterPro" id="IPR029016">
    <property type="entry name" value="GAF-like_dom_sf"/>
</dbReference>
<dbReference type="Proteomes" id="UP000658690">
    <property type="component" value="Unassembled WGS sequence"/>
</dbReference>
<dbReference type="PROSITE" id="PS51832">
    <property type="entry name" value="HD_GYP"/>
    <property type="match status" value="1"/>
</dbReference>
<dbReference type="Gene3D" id="1.10.3210.10">
    <property type="entry name" value="Hypothetical protein af1432"/>
    <property type="match status" value="1"/>
</dbReference>
<accession>A0ABX1Z0Y2</accession>
<dbReference type="InterPro" id="IPR037522">
    <property type="entry name" value="HD_GYP_dom"/>
</dbReference>
<dbReference type="Pfam" id="PF01590">
    <property type="entry name" value="GAF"/>
    <property type="match status" value="1"/>
</dbReference>
<dbReference type="PANTHER" id="PTHR45228">
    <property type="entry name" value="CYCLIC DI-GMP PHOSPHODIESTERASE TM_0186-RELATED"/>
    <property type="match status" value="1"/>
</dbReference>
<dbReference type="InterPro" id="IPR003018">
    <property type="entry name" value="GAF"/>
</dbReference>
<dbReference type="CDD" id="cd00077">
    <property type="entry name" value="HDc"/>
    <property type="match status" value="1"/>
</dbReference>
<dbReference type="InterPro" id="IPR003607">
    <property type="entry name" value="HD/PDEase_dom"/>
</dbReference>
<name>A0ABX1Z0Y2_9BACL</name>
<dbReference type="SUPFAM" id="SSF55781">
    <property type="entry name" value="GAF domain-like"/>
    <property type="match status" value="1"/>
</dbReference>
<evidence type="ECO:0000259" key="1">
    <source>
        <dbReference type="PROSITE" id="PS51832"/>
    </source>
</evidence>
<dbReference type="RefSeq" id="WP_171690066.1">
    <property type="nucleotide sequence ID" value="NZ_WHOC01000070.1"/>
</dbReference>
<feature type="domain" description="HD-GYP" evidence="1">
    <location>
        <begin position="189"/>
        <end position="386"/>
    </location>
</feature>
<dbReference type="SUPFAM" id="SSF109604">
    <property type="entry name" value="HD-domain/PDEase-like"/>
    <property type="match status" value="1"/>
</dbReference>
<sequence length="395" mass="44970">MENEQFDITSQLKRDLDPQEMLRVIFDYAAKIANERILDNVLMLMADMGREMIVSDRCTVWLLDTNKNELWSKVAHGLDEIRIPSTAGLVGYAVTNDKAVFIHDAYSNEEYKSYLMNGALRTDQQTGYRTKALLVIPFRNSQGEIMGAYQAINKLTASEQFSDKDMEYLTLASSYAGKSLESALLTNEIEETQKEIIFRMGEIGESRSKETGNHVKRVAEYSYLLALGLGMSQEEAELLKMTSPMHDIGKVAIPDSVLNKPGKLTDEEFKLMQNHTHIGYNLLKNSNRHILKTAAVVAYEHHEKWNGRGYPRGIKGEDIHIYGRITAIADVFDALGSERVYKKAWDLDRILTLFKEERGEHFDPKVVDAFFQQLPAILRVRDQYSDAALEDRAEV</sequence>
<keyword evidence="3" id="KW-1185">Reference proteome</keyword>
<proteinExistence type="predicted"/>
<dbReference type="Gene3D" id="3.30.450.40">
    <property type="match status" value="1"/>
</dbReference>
<reference evidence="2 3" key="1">
    <citation type="submission" date="2019-10" db="EMBL/GenBank/DDBJ databases">
        <title>Description of Paenibacillus choica sp. nov.</title>
        <authorList>
            <person name="Carlier A."/>
            <person name="Qi S."/>
        </authorList>
    </citation>
    <scope>NUCLEOTIDE SEQUENCE [LARGE SCALE GENOMIC DNA]</scope>
    <source>
        <strain evidence="2 3">LMG 31460</strain>
    </source>
</reference>
<evidence type="ECO:0000313" key="3">
    <source>
        <dbReference type="Proteomes" id="UP000658690"/>
    </source>
</evidence>